<dbReference type="EMBL" id="CP000142">
    <property type="protein sequence ID" value="ABA87816.1"/>
    <property type="molecule type" value="Genomic_DNA"/>
</dbReference>
<gene>
    <name evidence="2" type="ordered locus">Pcar_0556</name>
</gene>
<name>Q3A731_SYNC1</name>
<dbReference type="GO" id="GO:0003934">
    <property type="term" value="F:GTP cyclohydrolase I activity"/>
    <property type="evidence" value="ECO:0007669"/>
    <property type="project" value="InterPro"/>
</dbReference>
<evidence type="ECO:0000313" key="3">
    <source>
        <dbReference type="Proteomes" id="UP000002534"/>
    </source>
</evidence>
<accession>Q3A731</accession>
<dbReference type="STRING" id="338963.Pcar_0556"/>
<dbReference type="InterPro" id="IPR003801">
    <property type="entry name" value="GTP_cyclohydrolase_FolE2/MptA"/>
</dbReference>
<dbReference type="OrthoDB" id="9774824at2"/>
<keyword evidence="1 2" id="KW-0378">Hydrolase</keyword>
<protein>
    <submittedName>
        <fullName evidence="2">GTP cyclohydrolase I-related protein</fullName>
    </submittedName>
</protein>
<dbReference type="KEGG" id="pca:Pcar_0556"/>
<dbReference type="HOGENOM" id="CLU_1057075_0_0_7"/>
<evidence type="ECO:0000256" key="1">
    <source>
        <dbReference type="ARBA" id="ARBA00022801"/>
    </source>
</evidence>
<organism evidence="2 3">
    <name type="scientific">Syntrophotalea carbinolica (strain DSM 2380 / NBRC 103641 / GraBd1)</name>
    <name type="common">Pelobacter carbinolicus</name>
    <dbReference type="NCBI Taxonomy" id="338963"/>
    <lineage>
        <taxon>Bacteria</taxon>
        <taxon>Pseudomonadati</taxon>
        <taxon>Thermodesulfobacteriota</taxon>
        <taxon>Desulfuromonadia</taxon>
        <taxon>Desulfuromonadales</taxon>
        <taxon>Syntrophotaleaceae</taxon>
        <taxon>Syntrophotalea</taxon>
    </lineage>
</organism>
<evidence type="ECO:0000313" key="2">
    <source>
        <dbReference type="EMBL" id="ABA87816.1"/>
    </source>
</evidence>
<dbReference type="PANTHER" id="PTHR36445">
    <property type="entry name" value="GTP CYCLOHYDROLASE MPTA"/>
    <property type="match status" value="1"/>
</dbReference>
<proteinExistence type="predicted"/>
<dbReference type="Gene3D" id="3.10.270.10">
    <property type="entry name" value="Urate Oxidase"/>
    <property type="match status" value="1"/>
</dbReference>
<dbReference type="AlphaFoldDB" id="Q3A731"/>
<dbReference type="Proteomes" id="UP000002534">
    <property type="component" value="Chromosome"/>
</dbReference>
<keyword evidence="3" id="KW-1185">Reference proteome</keyword>
<dbReference type="Pfam" id="PF02649">
    <property type="entry name" value="GCHY-1"/>
    <property type="match status" value="1"/>
</dbReference>
<dbReference type="eggNOG" id="COG1469">
    <property type="taxonomic scope" value="Bacteria"/>
</dbReference>
<sequence length="263" mass="30142">MTQQRVMEDVGMSNLQFPIRVLSGRDLQGQATVAHITVNARIVQAFEARWIDRFIQVLHRHQGVVGAGALQDQALDYLHELDARSVCVAYDFPYFIEKTTPVSQEKCLVRYRCAYELRVHALSREPTVIFRIEVPVVTTYPGSSREKPGGLFGQLSRISLEVMARRDIYPEDLVEMVDRHGLAPLYSYLTEDDQQHIIERIHAEDRNSVVVVDAIKQELARRRDIEWYAVRSANYGMLHSYSTMVGLEKSPWIPFSGYESGDI</sequence>
<dbReference type="PANTHER" id="PTHR36445:SF1">
    <property type="entry name" value="GTP CYCLOHYDROLASE MPTA"/>
    <property type="match status" value="1"/>
</dbReference>
<dbReference type="RefSeq" id="WP_011340254.1">
    <property type="nucleotide sequence ID" value="NC_007498.2"/>
</dbReference>
<reference evidence="3" key="1">
    <citation type="submission" date="2005-10" db="EMBL/GenBank/DDBJ databases">
        <title>Complete sequence of Pelobacter carbinolicus DSM 2380.</title>
        <authorList>
            <person name="Copeland A."/>
            <person name="Lucas S."/>
            <person name="Lapidus A."/>
            <person name="Barry K."/>
            <person name="Detter J.C."/>
            <person name="Glavina T."/>
            <person name="Hammon N."/>
            <person name="Israni S."/>
            <person name="Pitluck S."/>
            <person name="Chertkov O."/>
            <person name="Schmutz J."/>
            <person name="Larimer F."/>
            <person name="Land M."/>
            <person name="Kyrpides N."/>
            <person name="Ivanova N."/>
            <person name="Richardson P."/>
        </authorList>
    </citation>
    <scope>NUCLEOTIDE SEQUENCE [LARGE SCALE GENOMIC DNA]</scope>
    <source>
        <strain evidence="3">DSM 2380 / NBRC 103641 / GraBd1</strain>
    </source>
</reference>
<reference evidence="2 3" key="2">
    <citation type="journal article" date="2012" name="BMC Genomics">
        <title>The genome of Pelobacter carbinolicus reveals surprising metabolic capabilities and physiological features.</title>
        <authorList>
            <person name="Aklujkar M."/>
            <person name="Haveman S.A."/>
            <person name="Didonato R.Jr."/>
            <person name="Chertkov O."/>
            <person name="Han C.S."/>
            <person name="Land M.L."/>
            <person name="Brown P."/>
            <person name="Lovley D.R."/>
        </authorList>
    </citation>
    <scope>NUCLEOTIDE SEQUENCE [LARGE SCALE GENOMIC DNA]</scope>
    <source>
        <strain evidence="3">DSM 2380 / NBRC 103641 / GraBd1</strain>
    </source>
</reference>